<sequence>MSVQIGPFFYIKNKLIHNTCSLEKGRRQADKLDNSYSHEQLWDDHIRFGEYIDYPRGRVVWDITNNRAIIYIDRCINKPEIISKIKVTFELQNYTVAYDDHYRCRNCVE</sequence>
<evidence type="ECO:0000313" key="2">
    <source>
        <dbReference type="Proteomes" id="UP000633365"/>
    </source>
</evidence>
<dbReference type="RefSeq" id="WP_201428781.1">
    <property type="nucleotide sequence ID" value="NZ_JAEQMG010000179.1"/>
</dbReference>
<dbReference type="AlphaFoldDB" id="A0A934WUD8"/>
<proteinExistence type="predicted"/>
<reference evidence="1" key="1">
    <citation type="submission" date="2021-01" db="EMBL/GenBank/DDBJ databases">
        <title>Genome public.</title>
        <authorList>
            <person name="Liu C."/>
            <person name="Sun Q."/>
        </authorList>
    </citation>
    <scope>NUCLEOTIDE SEQUENCE</scope>
    <source>
        <strain evidence="1">M6</strain>
    </source>
</reference>
<organism evidence="1 2">
    <name type="scientific">Ruminococcus difficilis</name>
    <dbReference type="NCBI Taxonomy" id="2763069"/>
    <lineage>
        <taxon>Bacteria</taxon>
        <taxon>Bacillati</taxon>
        <taxon>Bacillota</taxon>
        <taxon>Clostridia</taxon>
        <taxon>Eubacteriales</taxon>
        <taxon>Oscillospiraceae</taxon>
        <taxon>Ruminococcus</taxon>
    </lineage>
</organism>
<gene>
    <name evidence="1" type="ORF">JKK62_15875</name>
</gene>
<comment type="caution">
    <text evidence="1">The sequence shown here is derived from an EMBL/GenBank/DDBJ whole genome shotgun (WGS) entry which is preliminary data.</text>
</comment>
<dbReference type="Proteomes" id="UP000633365">
    <property type="component" value="Unassembled WGS sequence"/>
</dbReference>
<accession>A0A934WUD8</accession>
<keyword evidence="2" id="KW-1185">Reference proteome</keyword>
<dbReference type="EMBL" id="JAEQMG010000179">
    <property type="protein sequence ID" value="MBK6090102.1"/>
    <property type="molecule type" value="Genomic_DNA"/>
</dbReference>
<evidence type="ECO:0000313" key="1">
    <source>
        <dbReference type="EMBL" id="MBK6090102.1"/>
    </source>
</evidence>
<protein>
    <submittedName>
        <fullName evidence="1">Uncharacterized protein</fullName>
    </submittedName>
</protein>
<name>A0A934WUD8_9FIRM</name>